<dbReference type="RefSeq" id="XP_050518292.1">
    <property type="nucleotide sequence ID" value="XM_050662335.1"/>
</dbReference>
<reference evidence="2" key="1">
    <citation type="submission" date="2025-05" db="UniProtKB">
        <authorList>
            <consortium name="EnsemblMetazoa"/>
        </authorList>
    </citation>
    <scope>IDENTIFICATION</scope>
</reference>
<dbReference type="SUPFAM" id="SSF56672">
    <property type="entry name" value="DNA/RNA polymerases"/>
    <property type="match status" value="1"/>
</dbReference>
<dbReference type="EnsemblMetazoa" id="XM_050662335.1">
    <property type="protein sequence ID" value="XP_050518292.1"/>
    <property type="gene ID" value="LOC126892703"/>
</dbReference>
<dbReference type="PANTHER" id="PTHR21301:SF10">
    <property type="entry name" value="REVERSE TRANSCRIPTASE DOMAIN-CONTAINING PROTEIN"/>
    <property type="match status" value="1"/>
</dbReference>
<name>A0ABM5L775_DIAVI</name>
<feature type="domain" description="Reverse transcriptase" evidence="1">
    <location>
        <begin position="324"/>
        <end position="572"/>
    </location>
</feature>
<dbReference type="Proteomes" id="UP001652700">
    <property type="component" value="Unplaced"/>
</dbReference>
<dbReference type="Pfam" id="PF26215">
    <property type="entry name" value="HTH_animal"/>
    <property type="match status" value="1"/>
</dbReference>
<evidence type="ECO:0000259" key="1">
    <source>
        <dbReference type="PROSITE" id="PS50878"/>
    </source>
</evidence>
<accession>A0ABM5L775</accession>
<dbReference type="InterPro" id="IPR058912">
    <property type="entry name" value="HTH_animal"/>
</dbReference>
<sequence length="855" mass="98136">MGFYNNIRVNYGAEALRLLKDYQKTNIRLAKERNRRLFLLSCRSKGITPKHIVHATSSVQNYIHRNGFFQLQGCQQLIRLDSKLLNVEIATNHRVLKKLEKSLTEQKTEIIRSTSEYDWLQFSHIQSIRYNKIFFSIKSDNIKKIDSLYQSCCKSVLKTDPKWIKNLSTSIIPDDVLGFLALGNKFSIEPKLGKDCQVKTLLADLEYIISSLPSELEQNLIRSRTTNIITNHILNTSKPSNTFFHNLYTKTRKFLKSNPELLVTKADKGNVTVILERTHYLQLCSSLIENDRSYTSLTSNPSSSLQRKCNTLIASLASSNEIDRNTRKKLTTYNGNIAKFYALPKIHKPTLSVRPIVASIGTPTENISAFVTDILTNAYDYEIQYYIKDSFEMVNKYNGYILPSNYVLVSLDVVSLFSNVHLGICLTSIEVNWDRVRGCCSMSYDRFISIVEFLFNNTYFSFNGKFYQQTFGTPMGAKISPIIATYVMDYVLDSVIPLLSFQIPFIKKYVDDIILAIPNDKVDELLNTFNSYDPYIQFTIEREDGNWSVPFLDIRMIRENNNIKIDWYQKPTHSGRYLNYHSYHNNSTKVNLVKQMKNRVIKLSDPSFHTKNLQILQKLFISNAYPTPLVNKILFNTVQNEGTSPSFATNNADPDVLSGNPVSDTPINKYFSLPYFSDITPGLTRILKSVENSFGNNNINIKLNVACRSALTINNLYSKIKDKTPTDMLSNIVYNIPCHSCNNSYIGQTSQLLKSRITLHKSDSRLHPDRCALAKHVHSTGHLMDYNNTTILHRENNKSKREFIEMSYIFLNDFSINVKSDIKNLSNIYHFLLKSDTKRGITSQRTNLTDLSINN</sequence>
<dbReference type="InterPro" id="IPR000477">
    <property type="entry name" value="RT_dom"/>
</dbReference>
<evidence type="ECO:0000313" key="2">
    <source>
        <dbReference type="EnsemblMetazoa" id="XP_050518292.1"/>
    </source>
</evidence>
<keyword evidence="3" id="KW-1185">Reference proteome</keyword>
<organism evidence="2 3">
    <name type="scientific">Diabrotica virgifera virgifera</name>
    <name type="common">western corn rootworm</name>
    <dbReference type="NCBI Taxonomy" id="50390"/>
    <lineage>
        <taxon>Eukaryota</taxon>
        <taxon>Metazoa</taxon>
        <taxon>Ecdysozoa</taxon>
        <taxon>Arthropoda</taxon>
        <taxon>Hexapoda</taxon>
        <taxon>Insecta</taxon>
        <taxon>Pterygota</taxon>
        <taxon>Neoptera</taxon>
        <taxon>Endopterygota</taxon>
        <taxon>Coleoptera</taxon>
        <taxon>Polyphaga</taxon>
        <taxon>Cucujiformia</taxon>
        <taxon>Chrysomeloidea</taxon>
        <taxon>Chrysomelidae</taxon>
        <taxon>Galerucinae</taxon>
        <taxon>Diabroticina</taxon>
        <taxon>Diabroticites</taxon>
        <taxon>Diabrotica</taxon>
    </lineage>
</organism>
<dbReference type="PROSITE" id="PS50878">
    <property type="entry name" value="RT_POL"/>
    <property type="match status" value="1"/>
</dbReference>
<proteinExistence type="predicted"/>
<dbReference type="InterPro" id="IPR043502">
    <property type="entry name" value="DNA/RNA_pol_sf"/>
</dbReference>
<dbReference type="PANTHER" id="PTHR21301">
    <property type="entry name" value="REVERSE TRANSCRIPTASE"/>
    <property type="match status" value="1"/>
</dbReference>
<dbReference type="GeneID" id="126892703"/>
<protein>
    <recommendedName>
        <fullName evidence="1">Reverse transcriptase domain-containing protein</fullName>
    </recommendedName>
</protein>
<evidence type="ECO:0000313" key="3">
    <source>
        <dbReference type="Proteomes" id="UP001652700"/>
    </source>
</evidence>